<dbReference type="GO" id="GO:0006351">
    <property type="term" value="P:DNA-templated transcription"/>
    <property type="evidence" value="ECO:0007669"/>
    <property type="project" value="UniProtKB-UniRule"/>
</dbReference>
<reference evidence="13" key="2">
    <citation type="submission" date="2011-11" db="EMBL/GenBank/DDBJ databases">
        <authorList>
            <person name="Barker E."/>
        </authorList>
    </citation>
    <scope>NUCLEOTIDE SEQUENCE</scope>
    <source>
        <strain evidence="13">Birmingham 1</strain>
    </source>
</reference>
<evidence type="ECO:0000256" key="3">
    <source>
        <dbReference type="ARBA" id="ARBA00015972"/>
    </source>
</evidence>
<dbReference type="CDD" id="cd06928">
    <property type="entry name" value="RNAP_alpha_NTD"/>
    <property type="match status" value="1"/>
</dbReference>
<dbReference type="NCBIfam" id="NF003519">
    <property type="entry name" value="PRK05182.2-5"/>
    <property type="match status" value="1"/>
</dbReference>
<dbReference type="InterPro" id="IPR011773">
    <property type="entry name" value="DNA-dir_RpoA"/>
</dbReference>
<accession>G8C341</accession>
<dbReference type="InterPro" id="IPR011262">
    <property type="entry name" value="DNA-dir_RNA_pol_insert"/>
</dbReference>
<feature type="domain" description="DNA-directed RNA polymerase RpoA/D/Rpb3-type" evidence="12">
    <location>
        <begin position="29"/>
        <end position="250"/>
    </location>
</feature>
<name>G8C341_9MOLU</name>
<evidence type="ECO:0000256" key="8">
    <source>
        <dbReference type="ARBA" id="ARBA00032524"/>
    </source>
</evidence>
<evidence type="ECO:0000256" key="10">
    <source>
        <dbReference type="ARBA" id="ARBA00048552"/>
    </source>
</evidence>
<dbReference type="Pfam" id="PF01193">
    <property type="entry name" value="RNA_pol_L"/>
    <property type="match status" value="1"/>
</dbReference>
<gene>
    <name evidence="11 13" type="primary">rpoA</name>
    <name evidence="13" type="ORF">MHM_02210</name>
</gene>
<protein>
    <recommendedName>
        <fullName evidence="3 11">DNA-directed RNA polymerase subunit alpha</fullName>
        <shortName evidence="11">RNAP subunit alpha</shortName>
        <ecNumber evidence="2 11">2.7.7.6</ecNumber>
    </recommendedName>
    <alternativeName>
        <fullName evidence="9 11">RNA polymerase subunit alpha</fullName>
    </alternativeName>
    <alternativeName>
        <fullName evidence="8 11">Transcriptase subunit alpha</fullName>
    </alternativeName>
</protein>
<dbReference type="Pfam" id="PF03118">
    <property type="entry name" value="RNA_pol_A_CTD"/>
    <property type="match status" value="1"/>
</dbReference>
<dbReference type="GO" id="GO:0005737">
    <property type="term" value="C:cytoplasm"/>
    <property type="evidence" value="ECO:0007669"/>
    <property type="project" value="UniProtKB-ARBA"/>
</dbReference>
<dbReference type="Pfam" id="PF01000">
    <property type="entry name" value="RNA_pol_A_bac"/>
    <property type="match status" value="1"/>
</dbReference>
<dbReference type="HOGENOM" id="CLU_053084_0_1_14"/>
<evidence type="ECO:0000256" key="2">
    <source>
        <dbReference type="ARBA" id="ARBA00012418"/>
    </source>
</evidence>
<dbReference type="EC" id="2.7.7.6" evidence="2 11"/>
<organism evidence="13">
    <name type="scientific">Candidatus Mycoplasma haematominutum 'Birmingham 1'</name>
    <dbReference type="NCBI Taxonomy" id="1116213"/>
    <lineage>
        <taxon>Bacteria</taxon>
        <taxon>Bacillati</taxon>
        <taxon>Mycoplasmatota</taxon>
        <taxon>Mollicutes</taxon>
        <taxon>Mycoplasmataceae</taxon>
        <taxon>Mycoplasma</taxon>
    </lineage>
</organism>
<comment type="domain">
    <text evidence="11">The N-terminal domain is essential for RNAP assembly and basal transcription, whereas the C-terminal domain is involved in interaction with transcriptional regulators and with upstream promoter elements.</text>
</comment>
<dbReference type="InterPro" id="IPR011260">
    <property type="entry name" value="RNAP_asu_C"/>
</dbReference>
<dbReference type="InterPro" id="IPR036603">
    <property type="entry name" value="RBP11-like"/>
</dbReference>
<proteinExistence type="inferred from homology"/>
<dbReference type="GO" id="GO:0003677">
    <property type="term" value="F:DNA binding"/>
    <property type="evidence" value="ECO:0007669"/>
    <property type="project" value="UniProtKB-UniRule"/>
</dbReference>
<dbReference type="Gene3D" id="1.10.150.20">
    <property type="entry name" value="5' to 3' exonuclease, C-terminal subdomain"/>
    <property type="match status" value="1"/>
</dbReference>
<keyword evidence="7 11" id="KW-0804">Transcription</keyword>
<evidence type="ECO:0000256" key="7">
    <source>
        <dbReference type="ARBA" id="ARBA00023163"/>
    </source>
</evidence>
<dbReference type="Gene3D" id="3.30.1360.10">
    <property type="entry name" value="RNA polymerase, RBP11-like subunit"/>
    <property type="match status" value="1"/>
</dbReference>
<dbReference type="InterPro" id="IPR036643">
    <property type="entry name" value="RNApol_insert_sf"/>
</dbReference>
<evidence type="ECO:0000256" key="1">
    <source>
        <dbReference type="ARBA" id="ARBA00007123"/>
    </source>
</evidence>
<sequence length="353" mass="39286">MSTQIKVDMLERFMDFQIETEVVDASDSSATVIFSPLERGFGNTLGNTMRRLLLSSIPSAAVFAIRISSLPHEYSAIKGVAEDVTQLILAVRKLVLKVDEKIIDFEALKNEPIERWPYLKVRKNTEGTVYAKDIECFAGIEIVNPELRICEVTTDGAGFELDLFCTVDRGYKSSEENRALISTLSLIPIDAIFSPVLMVEWKVTEEKTTKLGISDKLKLSLSTNGSISALEAIWYASKILVNLFAKISEQKVNVYKIDTKPRDWHIIAKEDSTKIGTLAATSIDSLDLGQRNYNILKNKGINTISELIARFEELASFRNLGRKALSEIREKLIKAGYKVGGAAPTTPKTEIKS</sequence>
<dbReference type="SUPFAM" id="SSF55257">
    <property type="entry name" value="RBP11-like subunits of RNA polymerase"/>
    <property type="match status" value="1"/>
</dbReference>
<evidence type="ECO:0000256" key="6">
    <source>
        <dbReference type="ARBA" id="ARBA00022695"/>
    </source>
</evidence>
<comment type="similarity">
    <text evidence="1 11">Belongs to the RNA polymerase alpha chain family.</text>
</comment>
<evidence type="ECO:0000259" key="12">
    <source>
        <dbReference type="SMART" id="SM00662"/>
    </source>
</evidence>
<dbReference type="Gene3D" id="2.170.120.12">
    <property type="entry name" value="DNA-directed RNA polymerase, insert domain"/>
    <property type="match status" value="1"/>
</dbReference>
<dbReference type="SMART" id="SM00662">
    <property type="entry name" value="RPOLD"/>
    <property type="match status" value="1"/>
</dbReference>
<evidence type="ECO:0000313" key="13">
    <source>
        <dbReference type="EMBL" id="CCE66739.1"/>
    </source>
</evidence>
<evidence type="ECO:0000256" key="11">
    <source>
        <dbReference type="HAMAP-Rule" id="MF_00059"/>
    </source>
</evidence>
<keyword evidence="4 11" id="KW-0240">DNA-directed RNA polymerase</keyword>
<dbReference type="EMBL" id="HE613254">
    <property type="protein sequence ID" value="CCE66739.1"/>
    <property type="molecule type" value="Genomic_DNA"/>
</dbReference>
<evidence type="ECO:0000256" key="5">
    <source>
        <dbReference type="ARBA" id="ARBA00022679"/>
    </source>
</evidence>
<evidence type="ECO:0000256" key="9">
    <source>
        <dbReference type="ARBA" id="ARBA00033070"/>
    </source>
</evidence>
<feature type="region of interest" description="Alpha C-terminal domain (alpha-CTD)" evidence="11">
    <location>
        <begin position="278"/>
        <end position="353"/>
    </location>
</feature>
<evidence type="ECO:0000256" key="4">
    <source>
        <dbReference type="ARBA" id="ARBA00022478"/>
    </source>
</evidence>
<dbReference type="PATRIC" id="fig|1116213.3.peg.231"/>
<comment type="function">
    <text evidence="11">DNA-dependent RNA polymerase catalyzes the transcription of DNA into RNA using the four ribonucleoside triphosphates as substrates.</text>
</comment>
<dbReference type="SUPFAM" id="SSF47789">
    <property type="entry name" value="C-terminal domain of RNA polymerase alpha subunit"/>
    <property type="match status" value="1"/>
</dbReference>
<dbReference type="HAMAP" id="MF_00059">
    <property type="entry name" value="RNApol_bact_RpoA"/>
    <property type="match status" value="1"/>
</dbReference>
<dbReference type="GO" id="GO:0000428">
    <property type="term" value="C:DNA-directed RNA polymerase complex"/>
    <property type="evidence" value="ECO:0007669"/>
    <property type="project" value="UniProtKB-KW"/>
</dbReference>
<dbReference type="AlphaFoldDB" id="G8C341"/>
<dbReference type="InterPro" id="IPR011263">
    <property type="entry name" value="DNA-dir_RNA_pol_RpoA/D/Rpb3"/>
</dbReference>
<dbReference type="SUPFAM" id="SSF56553">
    <property type="entry name" value="Insert subdomain of RNA polymerase alpha subunit"/>
    <property type="match status" value="1"/>
</dbReference>
<dbReference type="GO" id="GO:0003899">
    <property type="term" value="F:DNA-directed RNA polymerase activity"/>
    <property type="evidence" value="ECO:0007669"/>
    <property type="project" value="UniProtKB-UniRule"/>
</dbReference>
<dbReference type="NCBIfam" id="TIGR02027">
    <property type="entry name" value="rpoA"/>
    <property type="match status" value="1"/>
</dbReference>
<keyword evidence="5 11" id="KW-0808">Transferase</keyword>
<feature type="region of interest" description="Alpha N-terminal domain (alpha-NTD)" evidence="11">
    <location>
        <begin position="1"/>
        <end position="260"/>
    </location>
</feature>
<comment type="subunit">
    <text evidence="11">Homodimer. The RNAP catalytic core consists of 2 alpha, 1 beta, 1 beta' and 1 omega subunit. When a sigma factor is associated with the core the holoenzyme is formed, which can initiate transcription.</text>
</comment>
<keyword evidence="6 11" id="KW-0548">Nucleotidyltransferase</keyword>
<reference evidence="13" key="1">
    <citation type="submission" date="2011-11" db="EMBL/GenBank/DDBJ databases">
        <title>Complete genome sequence of Candidatus Mycoplasma haemominutum.</title>
        <authorList>
            <person name="Barker E.N."/>
            <person name="Darby A.C."/>
            <person name="Helps C.R."/>
            <person name="Peters I.R."/>
            <person name="Hughes M.A."/>
            <person name="Radford A.D."/>
            <person name="Novacco M."/>
            <person name="Boretti F."/>
            <person name="Hofmann-Lehmann R."/>
            <person name="Tasker S."/>
        </authorList>
    </citation>
    <scope>NUCLEOTIDE SEQUENCE</scope>
    <source>
        <strain evidence="13">Birmingham 1</strain>
    </source>
</reference>
<dbReference type="KEGG" id="mhb:MHM_02210"/>
<dbReference type="GO" id="GO:0046983">
    <property type="term" value="F:protein dimerization activity"/>
    <property type="evidence" value="ECO:0007669"/>
    <property type="project" value="InterPro"/>
</dbReference>
<comment type="catalytic activity">
    <reaction evidence="10 11">
        <text>RNA(n) + a ribonucleoside 5'-triphosphate = RNA(n+1) + diphosphate</text>
        <dbReference type="Rhea" id="RHEA:21248"/>
        <dbReference type="Rhea" id="RHEA-COMP:14527"/>
        <dbReference type="Rhea" id="RHEA-COMP:17342"/>
        <dbReference type="ChEBI" id="CHEBI:33019"/>
        <dbReference type="ChEBI" id="CHEBI:61557"/>
        <dbReference type="ChEBI" id="CHEBI:140395"/>
        <dbReference type="EC" id="2.7.7.6"/>
    </reaction>
</comment>